<dbReference type="WBParaSite" id="scaffold9918_cov286.g14374">
    <property type="protein sequence ID" value="scaffold9918_cov286.g14374"/>
    <property type="gene ID" value="scaffold9918_cov286.g14374"/>
</dbReference>
<proteinExistence type="inferred from homology"/>
<dbReference type="InterPro" id="IPR056780">
    <property type="entry name" value="Renin_r_C"/>
</dbReference>
<keyword evidence="2" id="KW-0689">Ribosomal protein</keyword>
<dbReference type="PANTHER" id="PTHR19836">
    <property type="entry name" value="30S RIBOSOMAL PROTEIN S14"/>
    <property type="match status" value="1"/>
</dbReference>
<dbReference type="AlphaFoldDB" id="A0A915NA28"/>
<dbReference type="SUPFAM" id="SSF57716">
    <property type="entry name" value="Glucocorticoid receptor-like (DNA-binding domain)"/>
    <property type="match status" value="1"/>
</dbReference>
<keyword evidence="4" id="KW-1133">Transmembrane helix</keyword>
<dbReference type="GO" id="GO:0005763">
    <property type="term" value="C:mitochondrial small ribosomal subunit"/>
    <property type="evidence" value="ECO:0007669"/>
    <property type="project" value="TreeGrafter"/>
</dbReference>
<dbReference type="InterPro" id="IPR001209">
    <property type="entry name" value="Ribosomal_uS14"/>
</dbReference>
<keyword evidence="3" id="KW-0687">Ribonucleoprotein</keyword>
<evidence type="ECO:0000256" key="4">
    <source>
        <dbReference type="SAM" id="Phobius"/>
    </source>
</evidence>
<dbReference type="GO" id="GO:0003735">
    <property type="term" value="F:structural constituent of ribosome"/>
    <property type="evidence" value="ECO:0007669"/>
    <property type="project" value="InterPro"/>
</dbReference>
<evidence type="ECO:0000259" key="5">
    <source>
        <dbReference type="Pfam" id="PF07850"/>
    </source>
</evidence>
<dbReference type="PANTHER" id="PTHR19836:SF19">
    <property type="entry name" value="SMALL RIBOSOMAL SUBUNIT PROTEIN US14M"/>
    <property type="match status" value="1"/>
</dbReference>
<dbReference type="Gene3D" id="1.10.287.1480">
    <property type="match status" value="1"/>
</dbReference>
<comment type="similarity">
    <text evidence="1">Belongs to the universal ribosomal protein uS14 family.</text>
</comment>
<evidence type="ECO:0000313" key="6">
    <source>
        <dbReference type="Proteomes" id="UP000887561"/>
    </source>
</evidence>
<organism evidence="6 7">
    <name type="scientific">Meloidogyne javanica</name>
    <name type="common">Root-knot nematode worm</name>
    <dbReference type="NCBI Taxonomy" id="6303"/>
    <lineage>
        <taxon>Eukaryota</taxon>
        <taxon>Metazoa</taxon>
        <taxon>Ecdysozoa</taxon>
        <taxon>Nematoda</taxon>
        <taxon>Chromadorea</taxon>
        <taxon>Rhabditida</taxon>
        <taxon>Tylenchina</taxon>
        <taxon>Tylenchomorpha</taxon>
        <taxon>Tylenchoidea</taxon>
        <taxon>Meloidogynidae</taxon>
        <taxon>Meloidogyninae</taxon>
        <taxon>Meloidogyne</taxon>
        <taxon>Meloidogyne incognita group</taxon>
    </lineage>
</organism>
<dbReference type="Pfam" id="PF07850">
    <property type="entry name" value="Renin_r"/>
    <property type="match status" value="1"/>
</dbReference>
<feature type="transmembrane region" description="Helical" evidence="4">
    <location>
        <begin position="129"/>
        <end position="155"/>
    </location>
</feature>
<evidence type="ECO:0000256" key="3">
    <source>
        <dbReference type="ARBA" id="ARBA00023274"/>
    </source>
</evidence>
<keyword evidence="6" id="KW-1185">Reference proteome</keyword>
<dbReference type="Pfam" id="PF00253">
    <property type="entry name" value="Ribosomal_S14"/>
    <property type="match status" value="1"/>
</dbReference>
<name>A0A915NA28_MELJA</name>
<feature type="domain" description="Renin receptor-like C-terminal transmembrane spanning segment" evidence="5">
    <location>
        <begin position="103"/>
        <end position="174"/>
    </location>
</feature>
<protein>
    <recommendedName>
        <fullName evidence="5">Renin receptor-like C-terminal transmembrane spanning segment domain-containing protein</fullName>
    </recommendedName>
</protein>
<sequence>MTFWATWRQAANVRRRQAFATYGPDRVRYKAMATNNILPRAITDEFREKLRALPKDAHPKLVVKMCMFTGRSRGKFNSYRVNRHIFRLLADKGNLCGLNNAQEKDNLKKLEDFRQALNVNQFSSPGYPAMFGIVAGVSIVLVVAVTFIVVGLFSMEPSKDSIIYRMTNTRMKKD</sequence>
<evidence type="ECO:0000313" key="7">
    <source>
        <dbReference type="WBParaSite" id="scaffold9918_cov286.g14374"/>
    </source>
</evidence>
<dbReference type="GO" id="GO:0006412">
    <property type="term" value="P:translation"/>
    <property type="evidence" value="ECO:0007669"/>
    <property type="project" value="InterPro"/>
</dbReference>
<keyword evidence="4" id="KW-0812">Transmembrane</keyword>
<keyword evidence="4" id="KW-0472">Membrane</keyword>
<evidence type="ECO:0000256" key="2">
    <source>
        <dbReference type="ARBA" id="ARBA00022980"/>
    </source>
</evidence>
<dbReference type="Proteomes" id="UP000887561">
    <property type="component" value="Unplaced"/>
</dbReference>
<evidence type="ECO:0000256" key="1">
    <source>
        <dbReference type="ARBA" id="ARBA00009083"/>
    </source>
</evidence>
<reference evidence="7" key="1">
    <citation type="submission" date="2022-11" db="UniProtKB">
        <authorList>
            <consortium name="WormBaseParasite"/>
        </authorList>
    </citation>
    <scope>IDENTIFICATION</scope>
</reference>
<accession>A0A915NA28</accession>